<proteinExistence type="predicted"/>
<dbReference type="PATRIC" id="fig|1131731.3.peg.389"/>
<keyword evidence="2" id="KW-0812">Transmembrane</keyword>
<dbReference type="STRING" id="1131731.BAZO_01912"/>
<feature type="region of interest" description="Disordered" evidence="1">
    <location>
        <begin position="196"/>
        <end position="217"/>
    </location>
</feature>
<reference evidence="3 4" key="1">
    <citation type="journal article" date="2012" name="Front. Microbiol.">
        <title>Redundancy and modularity in membrane-associated dissimilatory nitrate reduction in Bacillus.</title>
        <authorList>
            <person name="Heylen K."/>
            <person name="Keltjens J."/>
        </authorList>
    </citation>
    <scope>NUCLEOTIDE SEQUENCE [LARGE SCALE GENOMIC DNA]</scope>
    <source>
        <strain evidence="3 4">LMG 9581</strain>
    </source>
</reference>
<evidence type="ECO:0000313" key="4">
    <source>
        <dbReference type="Proteomes" id="UP000006315"/>
    </source>
</evidence>
<gene>
    <name evidence="3" type="ORF">BAZO_01912</name>
</gene>
<dbReference type="Pfam" id="PF12389">
    <property type="entry name" value="Peptidase_M73"/>
    <property type="match status" value="1"/>
</dbReference>
<keyword evidence="2" id="KW-1133">Transmembrane helix</keyword>
<keyword evidence="4" id="KW-1185">Reference proteome</keyword>
<accession>K6DL25</accession>
<sequence>MFTYKNIKNYSFLMIGLLLIIASIIPKGAWSYFNDVEEIPNTLAVGTCSFEAITTPFDLKNMFPNRDGQTKTMNITLKNNGSFFIDNLSLEAILDKKNYNGNGVASAENFAEQFDLNFYANGELLNEQTLTLAQIVAPNKPLNIAAWFPEQGLNGGQQLNLTVEFSFVLKHNKYKNKFEGKSLPVEFRVVGICGSGDDGGDPSNPGEPEKWDKSSLSFNGPSGISNTQIFATVKNGSGSRDMQGPVRYEVYWIASGNPKGGTVVASGEIPALDSGESYKLTYTPTKAGVYKFKAYQRPGHPGKGELWSWSIEVK</sequence>
<comment type="caution">
    <text evidence="3">The sequence shown here is derived from an EMBL/GenBank/DDBJ whole genome shotgun (WGS) entry which is preliminary data.</text>
</comment>
<evidence type="ECO:0000313" key="3">
    <source>
        <dbReference type="EMBL" id="EKN68984.1"/>
    </source>
</evidence>
<protein>
    <submittedName>
        <fullName evidence="3">Uncharacterized protein</fullName>
    </submittedName>
</protein>
<dbReference type="InterPro" id="IPR023833">
    <property type="entry name" value="Signal_pept_SipW-depend-type"/>
</dbReference>
<dbReference type="NCBIfam" id="TIGR04088">
    <property type="entry name" value="cognate_SipW"/>
    <property type="match status" value="1"/>
</dbReference>
<dbReference type="InterPro" id="IPR022121">
    <property type="entry name" value="Peptidase_M73_camelysin"/>
</dbReference>
<organism evidence="3 4">
    <name type="scientific">Schinkia azotoformans LMG 9581</name>
    <dbReference type="NCBI Taxonomy" id="1131731"/>
    <lineage>
        <taxon>Bacteria</taxon>
        <taxon>Bacillati</taxon>
        <taxon>Bacillota</taxon>
        <taxon>Bacilli</taxon>
        <taxon>Bacillales</taxon>
        <taxon>Bacillaceae</taxon>
        <taxon>Calidifontibacillus/Schinkia group</taxon>
        <taxon>Schinkia</taxon>
    </lineage>
</organism>
<evidence type="ECO:0000256" key="2">
    <source>
        <dbReference type="SAM" id="Phobius"/>
    </source>
</evidence>
<evidence type="ECO:0000256" key="1">
    <source>
        <dbReference type="SAM" id="MobiDB-lite"/>
    </source>
</evidence>
<dbReference type="RefSeq" id="WP_003329523.1">
    <property type="nucleotide sequence ID" value="NZ_AJLR01000033.1"/>
</dbReference>
<dbReference type="Proteomes" id="UP000006315">
    <property type="component" value="Unassembled WGS sequence"/>
</dbReference>
<feature type="transmembrane region" description="Helical" evidence="2">
    <location>
        <begin position="12"/>
        <end position="33"/>
    </location>
</feature>
<name>K6DL25_SCHAZ</name>
<keyword evidence="2" id="KW-0472">Membrane</keyword>
<dbReference type="EMBL" id="AJLR01000033">
    <property type="protein sequence ID" value="EKN68984.1"/>
    <property type="molecule type" value="Genomic_DNA"/>
</dbReference>
<dbReference type="AlphaFoldDB" id="K6DL25"/>